<name>A0A367VER6_9PROT</name>
<reference evidence="2 3" key="1">
    <citation type="submission" date="2014-07" db="EMBL/GenBank/DDBJ databases">
        <title>Draft genome sequence of Thalassospira profundimaris R8-17.</title>
        <authorList>
            <person name="Lai Q."/>
            <person name="Shao Z."/>
        </authorList>
    </citation>
    <scope>NUCLEOTIDE SEQUENCE [LARGE SCALE GENOMIC DNA]</scope>
    <source>
        <strain evidence="2 3">R8-17</strain>
    </source>
</reference>
<keyword evidence="1" id="KW-0812">Transmembrane</keyword>
<feature type="transmembrane region" description="Helical" evidence="1">
    <location>
        <begin position="59"/>
        <end position="84"/>
    </location>
</feature>
<dbReference type="Proteomes" id="UP000253061">
    <property type="component" value="Unassembled WGS sequence"/>
</dbReference>
<feature type="transmembrane region" description="Helical" evidence="1">
    <location>
        <begin position="121"/>
        <end position="138"/>
    </location>
</feature>
<feature type="transmembrane region" description="Helical" evidence="1">
    <location>
        <begin position="96"/>
        <end position="115"/>
    </location>
</feature>
<feature type="transmembrane region" description="Helical" evidence="1">
    <location>
        <begin position="150"/>
        <end position="169"/>
    </location>
</feature>
<keyword evidence="1" id="KW-0472">Membrane</keyword>
<proteinExistence type="predicted"/>
<evidence type="ECO:0000313" key="3">
    <source>
        <dbReference type="Proteomes" id="UP000253061"/>
    </source>
</evidence>
<accession>A0A367VER6</accession>
<organism evidence="2 3">
    <name type="scientific">Thalassospira profundimaris</name>
    <dbReference type="NCBI Taxonomy" id="502049"/>
    <lineage>
        <taxon>Bacteria</taxon>
        <taxon>Pseudomonadati</taxon>
        <taxon>Pseudomonadota</taxon>
        <taxon>Alphaproteobacteria</taxon>
        <taxon>Rhodospirillales</taxon>
        <taxon>Thalassospiraceae</taxon>
        <taxon>Thalassospira</taxon>
    </lineage>
</organism>
<dbReference type="RefSeq" id="WP_062955349.1">
    <property type="nucleotide sequence ID" value="NZ_JPWB01000003.1"/>
</dbReference>
<sequence length="170" mass="18066">MQQQSPTDTKPQSASGPDGDEHFFASIPVPARWFGLTGAIPFVALSIGGAFLSAAHQSLAYFTLVAYGAVILSFLGGVHWGRAISALDKGAFADKFLWVSLGISVVPSLFGWLALLVPMAIGLPVLAACFAAMLLIDLQTVKSVQFPSWYGNLRVILSVIVIASLLFAWL</sequence>
<evidence type="ECO:0008006" key="4">
    <source>
        <dbReference type="Google" id="ProtNLM"/>
    </source>
</evidence>
<evidence type="ECO:0000256" key="1">
    <source>
        <dbReference type="SAM" id="Phobius"/>
    </source>
</evidence>
<feature type="transmembrane region" description="Helical" evidence="1">
    <location>
        <begin position="33"/>
        <end position="53"/>
    </location>
</feature>
<dbReference type="PANTHER" id="PTHR15887">
    <property type="entry name" value="TRANSMEMBRANE PROTEIN 69"/>
    <property type="match status" value="1"/>
</dbReference>
<protein>
    <recommendedName>
        <fullName evidence="4">DUF3429 domain-containing protein</fullName>
    </recommendedName>
</protein>
<keyword evidence="1" id="KW-1133">Transmembrane helix</keyword>
<dbReference type="Pfam" id="PF11911">
    <property type="entry name" value="DUF3429"/>
    <property type="match status" value="1"/>
</dbReference>
<dbReference type="EMBL" id="JPWB01000003">
    <property type="protein sequence ID" value="RCK22971.1"/>
    <property type="molecule type" value="Genomic_DNA"/>
</dbReference>
<dbReference type="InterPro" id="IPR021836">
    <property type="entry name" value="DUF3429"/>
</dbReference>
<evidence type="ECO:0000313" key="2">
    <source>
        <dbReference type="EMBL" id="RCK22971.1"/>
    </source>
</evidence>
<comment type="caution">
    <text evidence="2">The sequence shown here is derived from an EMBL/GenBank/DDBJ whole genome shotgun (WGS) entry which is preliminary data.</text>
</comment>
<dbReference type="PANTHER" id="PTHR15887:SF1">
    <property type="entry name" value="TRANSMEMBRANE PROTEIN 69"/>
    <property type="match status" value="1"/>
</dbReference>
<dbReference type="AlphaFoldDB" id="A0A367VER6"/>
<gene>
    <name evidence="2" type="ORF">TH6_07915</name>
</gene>